<evidence type="ECO:0000256" key="18">
    <source>
        <dbReference type="SAM" id="Phobius"/>
    </source>
</evidence>
<dbReference type="InterPro" id="IPR005076">
    <property type="entry name" value="Glyco_trans_6"/>
</dbReference>
<keyword evidence="20" id="KW-1185">Reference proteome</keyword>
<dbReference type="Pfam" id="PF03414">
    <property type="entry name" value="Glyco_transf_6"/>
    <property type="match status" value="1"/>
</dbReference>
<proteinExistence type="inferred from homology"/>
<dbReference type="GO" id="GO:0031982">
    <property type="term" value="C:vesicle"/>
    <property type="evidence" value="ECO:0007669"/>
    <property type="project" value="TreeGrafter"/>
</dbReference>
<evidence type="ECO:0000256" key="6">
    <source>
        <dbReference type="ARBA" id="ARBA00022679"/>
    </source>
</evidence>
<keyword evidence="9 18" id="KW-1133">Transmembrane helix</keyword>
<dbReference type="Ensembl" id="ENSSPUT00000002392.1">
    <property type="protein sequence ID" value="ENSSPUP00000002257.1"/>
    <property type="gene ID" value="ENSSPUG00000001746.1"/>
</dbReference>
<keyword evidence="11 18" id="KW-0472">Membrane</keyword>
<accession>A0A8D0G2J5</accession>
<organism evidence="19 20">
    <name type="scientific">Sphenodon punctatus</name>
    <name type="common">Tuatara</name>
    <name type="synonym">Hatteria punctata</name>
    <dbReference type="NCBI Taxonomy" id="8508"/>
    <lineage>
        <taxon>Eukaryota</taxon>
        <taxon>Metazoa</taxon>
        <taxon>Chordata</taxon>
        <taxon>Craniata</taxon>
        <taxon>Vertebrata</taxon>
        <taxon>Euteleostomi</taxon>
        <taxon>Lepidosauria</taxon>
        <taxon>Sphenodontia</taxon>
        <taxon>Sphenodontidae</taxon>
        <taxon>Sphenodon</taxon>
    </lineage>
</organism>
<evidence type="ECO:0000256" key="12">
    <source>
        <dbReference type="ARBA" id="ARBA00023211"/>
    </source>
</evidence>
<evidence type="ECO:0000256" key="2">
    <source>
        <dbReference type="ARBA" id="ARBA00004447"/>
    </source>
</evidence>
<dbReference type="SUPFAM" id="SSF53448">
    <property type="entry name" value="Nucleotide-diphospho-sugar transferases"/>
    <property type="match status" value="1"/>
</dbReference>
<reference evidence="19" key="2">
    <citation type="submission" date="2025-09" db="UniProtKB">
        <authorList>
            <consortium name="Ensembl"/>
        </authorList>
    </citation>
    <scope>IDENTIFICATION</scope>
</reference>
<comment type="similarity">
    <text evidence="4">Belongs to the glycosyltransferase 6 family.</text>
</comment>
<comment type="subcellular location">
    <subcellularLocation>
        <location evidence="2">Golgi apparatus</location>
        <location evidence="2">Golgi stack membrane</location>
        <topology evidence="2">Single-pass type II membrane protein</topology>
    </subcellularLocation>
</comment>
<keyword evidence="7 18" id="KW-0812">Transmembrane</keyword>
<comment type="pathway">
    <text evidence="3">Protein modification; protein glycosylation.</text>
</comment>
<keyword evidence="5" id="KW-0328">Glycosyltransferase</keyword>
<keyword evidence="10" id="KW-0333">Golgi apparatus</keyword>
<evidence type="ECO:0000256" key="5">
    <source>
        <dbReference type="ARBA" id="ARBA00022676"/>
    </source>
</evidence>
<dbReference type="PANTHER" id="PTHR10462:SF26">
    <property type="entry name" value="N-ACETYLLACTOSAMINIDE ALPHA-1,3-GALACTOSYLTRANSFERASE"/>
    <property type="match status" value="1"/>
</dbReference>
<evidence type="ECO:0000256" key="4">
    <source>
        <dbReference type="ARBA" id="ARBA00010413"/>
    </source>
</evidence>
<keyword evidence="8" id="KW-0479">Metal-binding</keyword>
<reference evidence="19" key="1">
    <citation type="submission" date="2025-08" db="UniProtKB">
        <authorList>
            <consortium name="Ensembl"/>
        </authorList>
    </citation>
    <scope>IDENTIFICATION</scope>
</reference>
<dbReference type="GO" id="GO:0032580">
    <property type="term" value="C:Golgi cisterna membrane"/>
    <property type="evidence" value="ECO:0007669"/>
    <property type="project" value="UniProtKB-SubCell"/>
</dbReference>
<dbReference type="Gene3D" id="3.90.550.10">
    <property type="entry name" value="Spore Coat Polysaccharide Biosynthesis Protein SpsA, Chain A"/>
    <property type="match status" value="1"/>
</dbReference>
<name>A0A8D0G2J5_SPHPU</name>
<evidence type="ECO:0000256" key="9">
    <source>
        <dbReference type="ARBA" id="ARBA00022989"/>
    </source>
</evidence>
<evidence type="ECO:0000256" key="1">
    <source>
        <dbReference type="ARBA" id="ARBA00001936"/>
    </source>
</evidence>
<dbReference type="AlphaFoldDB" id="A0A8D0G2J5"/>
<dbReference type="GO" id="GO:0047276">
    <property type="term" value="F:N-acetyllactosaminide 3-alpha-galactosyltransferase activity"/>
    <property type="evidence" value="ECO:0007669"/>
    <property type="project" value="UniProtKB-EC"/>
</dbReference>
<protein>
    <recommendedName>
        <fullName evidence="14">N-acetyllactosaminide alpha-1,3-galactosyltransferase</fullName>
        <ecNumber evidence="13">2.4.1.87</ecNumber>
    </recommendedName>
    <alternativeName>
        <fullName evidence="15">UDP-galactose:beta-D-galactosyl-1,4-N-acetyl-D-glucosaminide alpha-1,3-galactosyltransferase</fullName>
    </alternativeName>
</protein>
<evidence type="ECO:0000256" key="7">
    <source>
        <dbReference type="ARBA" id="ARBA00022692"/>
    </source>
</evidence>
<dbReference type="Proteomes" id="UP000694392">
    <property type="component" value="Unplaced"/>
</dbReference>
<gene>
    <name evidence="19" type="primary">GLT6D1</name>
</gene>
<dbReference type="PANTHER" id="PTHR10462">
    <property type="entry name" value="GLYCOSYLTRANSFERASE-RELATED"/>
    <property type="match status" value="1"/>
</dbReference>
<comment type="catalytic activity">
    <reaction evidence="16">
        <text>a beta-D-galactosyl-(1-&gt;4)-N-acetyl-beta-D-glucosaminyl derivative + UDP-alpha-D-galactose = an alpha-D-galactosyl-(1-&gt;3)-beta-D-galactosyl-(1-&gt;4)-N-acetyl-beta-D-glucosaminyl derivative + UDP + H(+)</text>
        <dbReference type="Rhea" id="RHEA:13013"/>
        <dbReference type="ChEBI" id="CHEBI:15378"/>
        <dbReference type="ChEBI" id="CHEBI:58223"/>
        <dbReference type="ChEBI" id="CHEBI:66914"/>
        <dbReference type="ChEBI" id="CHEBI:133507"/>
        <dbReference type="ChEBI" id="CHEBI:138024"/>
        <dbReference type="EC" id="2.4.1.87"/>
    </reaction>
</comment>
<dbReference type="GO" id="GO:0005975">
    <property type="term" value="P:carbohydrate metabolic process"/>
    <property type="evidence" value="ECO:0007669"/>
    <property type="project" value="InterPro"/>
</dbReference>
<dbReference type="InterPro" id="IPR029044">
    <property type="entry name" value="Nucleotide-diphossugar_trans"/>
</dbReference>
<evidence type="ECO:0000256" key="13">
    <source>
        <dbReference type="ARBA" id="ARBA00038937"/>
    </source>
</evidence>
<evidence type="ECO:0000256" key="16">
    <source>
        <dbReference type="ARBA" id="ARBA00048429"/>
    </source>
</evidence>
<keyword evidence="12" id="KW-0464">Manganese</keyword>
<evidence type="ECO:0000313" key="20">
    <source>
        <dbReference type="Proteomes" id="UP000694392"/>
    </source>
</evidence>
<evidence type="ECO:0000256" key="10">
    <source>
        <dbReference type="ARBA" id="ARBA00023034"/>
    </source>
</evidence>
<keyword evidence="6" id="KW-0808">Transferase</keyword>
<dbReference type="EC" id="2.4.1.87" evidence="13"/>
<evidence type="ECO:0000256" key="11">
    <source>
        <dbReference type="ARBA" id="ARBA00023136"/>
    </source>
</evidence>
<comment type="cofactor">
    <cofactor evidence="1">
        <name>Mn(2+)</name>
        <dbReference type="ChEBI" id="CHEBI:29035"/>
    </cofactor>
</comment>
<evidence type="ECO:0000256" key="14">
    <source>
        <dbReference type="ARBA" id="ARBA00040779"/>
    </source>
</evidence>
<evidence type="ECO:0000256" key="17">
    <source>
        <dbReference type="PIRSR" id="PIRSR605076-2"/>
    </source>
</evidence>
<evidence type="ECO:0000256" key="8">
    <source>
        <dbReference type="ARBA" id="ARBA00022723"/>
    </source>
</evidence>
<sequence>MERKMLSRGKTILSGIFLFAVVSLVVFLYVNSRDFALSWMYRNRSQEITLLKKQNEDWLSNWLNCRARLEVSTLTYWSAPIVWEGTFERSVLEDYYSKRKITIGLTVFAIGK</sequence>
<evidence type="ECO:0000256" key="15">
    <source>
        <dbReference type="ARBA" id="ARBA00042230"/>
    </source>
</evidence>
<dbReference type="GO" id="GO:0046872">
    <property type="term" value="F:metal ion binding"/>
    <property type="evidence" value="ECO:0007669"/>
    <property type="project" value="UniProtKB-KW"/>
</dbReference>
<feature type="binding site" evidence="17">
    <location>
        <begin position="108"/>
        <end position="110"/>
    </location>
    <ligand>
        <name>UDP-N-acetyl-alpha-D-galactosamine</name>
        <dbReference type="ChEBI" id="CHEBI:67138"/>
    </ligand>
</feature>
<evidence type="ECO:0000256" key="3">
    <source>
        <dbReference type="ARBA" id="ARBA00004922"/>
    </source>
</evidence>
<dbReference type="GeneTree" id="ENSGT00950000182858"/>
<evidence type="ECO:0000313" key="19">
    <source>
        <dbReference type="Ensembl" id="ENSSPUP00000002257.1"/>
    </source>
</evidence>
<feature type="transmembrane region" description="Helical" evidence="18">
    <location>
        <begin position="12"/>
        <end position="30"/>
    </location>
</feature>